<dbReference type="EMBL" id="KB446541">
    <property type="protein sequence ID" value="EME42401.1"/>
    <property type="molecule type" value="Genomic_DNA"/>
</dbReference>
<proteinExistence type="predicted"/>
<keyword evidence="2" id="KW-1185">Reference proteome</keyword>
<reference evidence="1 2" key="2">
    <citation type="journal article" date="2012" name="PLoS Pathog.">
        <title>Diverse lifestyles and strategies of plant pathogenesis encoded in the genomes of eighteen Dothideomycetes fungi.</title>
        <authorList>
            <person name="Ohm R.A."/>
            <person name="Feau N."/>
            <person name="Henrissat B."/>
            <person name="Schoch C.L."/>
            <person name="Horwitz B.A."/>
            <person name="Barry K.W."/>
            <person name="Condon B.J."/>
            <person name="Copeland A.C."/>
            <person name="Dhillon B."/>
            <person name="Glaser F."/>
            <person name="Hesse C.N."/>
            <person name="Kosti I."/>
            <person name="LaButti K."/>
            <person name="Lindquist E.A."/>
            <person name="Lucas S."/>
            <person name="Salamov A.A."/>
            <person name="Bradshaw R.E."/>
            <person name="Ciuffetti L."/>
            <person name="Hamelin R.C."/>
            <person name="Kema G.H.J."/>
            <person name="Lawrence C."/>
            <person name="Scott J.A."/>
            <person name="Spatafora J.W."/>
            <person name="Turgeon B.G."/>
            <person name="de Wit P.J.G.M."/>
            <person name="Zhong S."/>
            <person name="Goodwin S.B."/>
            <person name="Grigoriev I.V."/>
        </authorList>
    </citation>
    <scope>NUCLEOTIDE SEQUENCE [LARGE SCALE GENOMIC DNA]</scope>
    <source>
        <strain evidence="2">NZE10 / CBS 128990</strain>
    </source>
</reference>
<gene>
    <name evidence="1" type="ORF">DOTSEDRAFT_45942</name>
</gene>
<reference evidence="2" key="1">
    <citation type="journal article" date="2012" name="PLoS Genet.">
        <title>The genomes of the fungal plant pathogens Cladosporium fulvum and Dothistroma septosporum reveal adaptation to different hosts and lifestyles but also signatures of common ancestry.</title>
        <authorList>
            <person name="de Wit P.J.G.M."/>
            <person name="van der Burgt A."/>
            <person name="Oekmen B."/>
            <person name="Stergiopoulos I."/>
            <person name="Abd-Elsalam K.A."/>
            <person name="Aerts A.L."/>
            <person name="Bahkali A.H."/>
            <person name="Beenen H.G."/>
            <person name="Chettri P."/>
            <person name="Cox M.P."/>
            <person name="Datema E."/>
            <person name="de Vries R.P."/>
            <person name="Dhillon B."/>
            <person name="Ganley A.R."/>
            <person name="Griffiths S.A."/>
            <person name="Guo Y."/>
            <person name="Hamelin R.C."/>
            <person name="Henrissat B."/>
            <person name="Kabir M.S."/>
            <person name="Jashni M.K."/>
            <person name="Kema G."/>
            <person name="Klaubauf S."/>
            <person name="Lapidus A."/>
            <person name="Levasseur A."/>
            <person name="Lindquist E."/>
            <person name="Mehrabi R."/>
            <person name="Ohm R.A."/>
            <person name="Owen T.J."/>
            <person name="Salamov A."/>
            <person name="Schwelm A."/>
            <person name="Schijlen E."/>
            <person name="Sun H."/>
            <person name="van den Burg H.A."/>
            <person name="van Ham R.C.H.J."/>
            <person name="Zhang S."/>
            <person name="Goodwin S.B."/>
            <person name="Grigoriev I.V."/>
            <person name="Collemare J."/>
            <person name="Bradshaw R.E."/>
        </authorList>
    </citation>
    <scope>NUCLEOTIDE SEQUENCE [LARGE SCALE GENOMIC DNA]</scope>
    <source>
        <strain evidence="2">NZE10 / CBS 128990</strain>
    </source>
</reference>
<dbReference type="AlphaFoldDB" id="N1PM45"/>
<name>N1PM45_DOTSN</name>
<evidence type="ECO:0000313" key="2">
    <source>
        <dbReference type="Proteomes" id="UP000016933"/>
    </source>
</evidence>
<dbReference type="Proteomes" id="UP000016933">
    <property type="component" value="Unassembled WGS sequence"/>
</dbReference>
<accession>N1PM45</accession>
<protein>
    <submittedName>
        <fullName evidence="1">Uncharacterized protein</fullName>
    </submittedName>
</protein>
<evidence type="ECO:0000313" key="1">
    <source>
        <dbReference type="EMBL" id="EME42401.1"/>
    </source>
</evidence>
<sequence length="109" mass="12059">MGVLTNMLCPASTATPSLSIADFAQAIPRVMLREYFLVSIISPSLPDSIQSPVDHPIISLLDECLGHGAASNLGTLPYRVSHRRSDITRGRSRFVLERLKSRQGHWQEC</sequence>
<organism evidence="1 2">
    <name type="scientific">Dothistroma septosporum (strain NZE10 / CBS 128990)</name>
    <name type="common">Red band needle blight fungus</name>
    <name type="synonym">Mycosphaerella pini</name>
    <dbReference type="NCBI Taxonomy" id="675120"/>
    <lineage>
        <taxon>Eukaryota</taxon>
        <taxon>Fungi</taxon>
        <taxon>Dikarya</taxon>
        <taxon>Ascomycota</taxon>
        <taxon>Pezizomycotina</taxon>
        <taxon>Dothideomycetes</taxon>
        <taxon>Dothideomycetidae</taxon>
        <taxon>Mycosphaerellales</taxon>
        <taxon>Mycosphaerellaceae</taxon>
        <taxon>Dothistroma</taxon>
    </lineage>
</organism>
<dbReference type="HOGENOM" id="CLU_2183876_0_0_1"/>